<reference evidence="2" key="2">
    <citation type="submission" date="2022-10" db="EMBL/GenBank/DDBJ databases">
        <authorList>
            <consortium name="ENA_rothamsted_submissions"/>
            <consortium name="culmorum"/>
            <person name="King R."/>
        </authorList>
    </citation>
    <scope>NUCLEOTIDE SEQUENCE</scope>
</reference>
<keyword evidence="3" id="KW-1185">Reference proteome</keyword>
<organism evidence="2 3">
    <name type="scientific">Phaedon cochleariae</name>
    <name type="common">Mustard beetle</name>
    <dbReference type="NCBI Taxonomy" id="80249"/>
    <lineage>
        <taxon>Eukaryota</taxon>
        <taxon>Metazoa</taxon>
        <taxon>Ecdysozoa</taxon>
        <taxon>Arthropoda</taxon>
        <taxon>Hexapoda</taxon>
        <taxon>Insecta</taxon>
        <taxon>Pterygota</taxon>
        <taxon>Neoptera</taxon>
        <taxon>Endopterygota</taxon>
        <taxon>Coleoptera</taxon>
        <taxon>Polyphaga</taxon>
        <taxon>Cucujiformia</taxon>
        <taxon>Chrysomeloidea</taxon>
        <taxon>Chrysomelidae</taxon>
        <taxon>Chrysomelinae</taxon>
        <taxon>Chrysomelini</taxon>
        <taxon>Phaedon</taxon>
    </lineage>
</organism>
<protein>
    <submittedName>
        <fullName evidence="2">Uncharacterized protein</fullName>
    </submittedName>
</protein>
<evidence type="ECO:0000313" key="2">
    <source>
        <dbReference type="EMBL" id="CAG9825665.1"/>
    </source>
</evidence>
<keyword evidence="1" id="KW-0175">Coiled coil</keyword>
<gene>
    <name evidence="2" type="ORF">PHAECO_LOCUS12809</name>
</gene>
<dbReference type="OrthoDB" id="6781724at2759"/>
<dbReference type="Proteomes" id="UP001153737">
    <property type="component" value="Chromosome 9"/>
</dbReference>
<evidence type="ECO:0000313" key="3">
    <source>
        <dbReference type="Proteomes" id="UP001153737"/>
    </source>
</evidence>
<feature type="coiled-coil region" evidence="1">
    <location>
        <begin position="32"/>
        <end position="59"/>
    </location>
</feature>
<proteinExistence type="predicted"/>
<reference evidence="2" key="1">
    <citation type="submission" date="2022-01" db="EMBL/GenBank/DDBJ databases">
        <authorList>
            <person name="King R."/>
        </authorList>
    </citation>
    <scope>NUCLEOTIDE SEQUENCE</scope>
</reference>
<dbReference type="AlphaFoldDB" id="A0A9N9X8A2"/>
<dbReference type="EMBL" id="OU896715">
    <property type="protein sequence ID" value="CAG9825665.1"/>
    <property type="molecule type" value="Genomic_DNA"/>
</dbReference>
<accession>A0A9N9X8A2</accession>
<sequence length="254" mass="28368">MTTASDISLNADSDNLKVMAAKCDLKVALVELESSKMIIRELERSVNNQQRLIELLDGKDTQVPNINKVCEVASSSTKSQTSGAAQIVDRKKDGPKVDIVNKTASICDSVPRKINEKTNIDPKKMSAAILQAETQSTLNHLINLNNDKDNHPNIIVDNQEEWRTVHTKRKSRQHRNFLVGENSEKIKGVPKFVYLHVCRVDPATTSDEMLGQLKAFFPEVTCEAIKSKHPTIYSSSKARSLSKQFRDFGGVYLC</sequence>
<evidence type="ECO:0000256" key="1">
    <source>
        <dbReference type="SAM" id="Coils"/>
    </source>
</evidence>
<name>A0A9N9X8A2_PHACE</name>